<dbReference type="Gene3D" id="3.20.20.80">
    <property type="entry name" value="Glycosidases"/>
    <property type="match status" value="1"/>
</dbReference>
<evidence type="ECO:0000313" key="5">
    <source>
        <dbReference type="EMBL" id="OCT11767.1"/>
    </source>
</evidence>
<feature type="domain" description="F5/8 type C" evidence="4">
    <location>
        <begin position="1016"/>
        <end position="1168"/>
    </location>
</feature>
<dbReference type="InterPro" id="IPR017853">
    <property type="entry name" value="GH"/>
</dbReference>
<dbReference type="PANTHER" id="PTHR42732">
    <property type="entry name" value="BETA-GALACTOSIDASE"/>
    <property type="match status" value="1"/>
</dbReference>
<dbReference type="SUPFAM" id="SSF49303">
    <property type="entry name" value="beta-Galactosidase/glucuronidase domain"/>
    <property type="match status" value="1"/>
</dbReference>
<evidence type="ECO:0000313" key="6">
    <source>
        <dbReference type="Proteomes" id="UP000093309"/>
    </source>
</evidence>
<dbReference type="InterPro" id="IPR051913">
    <property type="entry name" value="GH2_Domain-Containing"/>
</dbReference>
<sequence>MKKARQILVRMVCATLILFALNSLLLPGGNIVHAGPYARDQVSLNGIWNFYPNNGTTRYQINVPSYWDDTNSNNYPADWQNLTYGVYKTNFSVPSSMSGEEIYMDFAGVSSLGALYINGNRVQLPASGNYLMTLLPYDLDITNWVTVGSSNTLELHVYGSASFPADALNAGKPTYPYGTENLTGIGRRGIGGNVSLSSKPKIAVTDVQVITDLKGDTDPSNDVITLKETITNNNSTSQTVTLKNAASLDGGSLEKSWTDQSVTIPANSSVAVSLSNIAWTNAKYWWPSDPKLYNLSTSLVDASSVMVDSLSTSFGFRQFTRVSGANYYTLNGLRANLRGDTLDFLNAGGTSNDLNYTYNLPAGASADQMIKAYIDQAKALNLNVLRFHVRGVLTDEIYTYADHVGMMLIDESPYWQPERLLDYGTASINHAKEWVTQWVKAVKNHPSLIMYSSTNEAWNALDASTLMPNLRTAILAYDTTRPIYNDGQQSNLSIDDEYNFHYTGGYPLGVFNTTNLYGIYSGGTTKPVGEGESLTPSHGYPTISSDGTTVSVLTTAPFGGSPNVISQAQYVKEVGRITRGARYAGVADYRPFFNYEYAFDPIEATIHPVWSDMSASGLKPVSLYRPLINPFDTNYPTVIQGDGYSYYQNSFAPVAAFDKEFDQLNRIGASPTVYTGGNAVNQTVLIYNDELNTGTSVQINWEAGYTDPATSAYTSFASNSFTSAVAYGSTVSQPISFTIPSGITGSKQLQLKLTASKGGVQKFTETNTVGVINAVSAPKIKVTNPTISLGNVTNENVNLHHKIKLVNAGGGLTENWTATGQGGWLNLLSPSGNLRGEQEVYFTIDPAGLTANTPYTKTITFTGNSGSTATATISFTNNVSQSSDLALGKTVTTSSALTSWPGSNLTDGLSTTSWSSQLQTTSAVTEWAVIPFGAATKFDTVVLTPRNDIATNFACCFPIDFQVQGSNDGSSWTTISNQVGFQAPGAGQRASIWVGNQTYAYLRMYVTKTSADNFGSYYVQLGEISVYQNDLALGKTVTTSSALTGWPGSTLTDGDPLTTWSSMKYTTSAVSESASINFGGATAFNTVVLYPRNSSGDTWCFPVDFQIQGSNNGTTWTTLKNITGFTAPGATQRMNFWVGNQSYSYLRVLTTKASADSFGSYYVQMGGLSVYRN</sequence>
<dbReference type="AlphaFoldDB" id="A0A1C0ZUK5"/>
<dbReference type="InterPro" id="IPR013783">
    <property type="entry name" value="Ig-like_fold"/>
</dbReference>
<dbReference type="Gene3D" id="2.60.40.10">
    <property type="entry name" value="Immunoglobulins"/>
    <property type="match status" value="1"/>
</dbReference>
<keyword evidence="3" id="KW-0326">Glycosidase</keyword>
<dbReference type="GO" id="GO:0005975">
    <property type="term" value="P:carbohydrate metabolic process"/>
    <property type="evidence" value="ECO:0007669"/>
    <property type="project" value="InterPro"/>
</dbReference>
<protein>
    <recommendedName>
        <fullName evidence="4">F5/8 type C domain-containing protein</fullName>
    </recommendedName>
</protein>
<dbReference type="Pfam" id="PF02836">
    <property type="entry name" value="Glyco_hydro_2_C"/>
    <property type="match status" value="1"/>
</dbReference>
<evidence type="ECO:0000256" key="1">
    <source>
        <dbReference type="ARBA" id="ARBA00007401"/>
    </source>
</evidence>
<dbReference type="RefSeq" id="WP_065855431.1">
    <property type="nucleotide sequence ID" value="NZ_LYPC01000027.1"/>
</dbReference>
<dbReference type="PANTHER" id="PTHR42732:SF1">
    <property type="entry name" value="BETA-MANNOSIDASE"/>
    <property type="match status" value="1"/>
</dbReference>
<comment type="similarity">
    <text evidence="1">Belongs to the glycosyl hydrolase 2 family.</text>
</comment>
<dbReference type="PROSITE" id="PS50022">
    <property type="entry name" value="FA58C_3"/>
    <property type="match status" value="2"/>
</dbReference>
<organism evidence="5 6">
    <name type="scientific">Paenibacillus pectinilyticus</name>
    <dbReference type="NCBI Taxonomy" id="512399"/>
    <lineage>
        <taxon>Bacteria</taxon>
        <taxon>Bacillati</taxon>
        <taxon>Bacillota</taxon>
        <taxon>Bacilli</taxon>
        <taxon>Bacillales</taxon>
        <taxon>Paenibacillaceae</taxon>
        <taxon>Paenibacillus</taxon>
    </lineage>
</organism>
<feature type="domain" description="F5/8 type C" evidence="4">
    <location>
        <begin position="868"/>
        <end position="978"/>
    </location>
</feature>
<dbReference type="GO" id="GO:0004553">
    <property type="term" value="F:hydrolase activity, hydrolyzing O-glycosyl compounds"/>
    <property type="evidence" value="ECO:0007669"/>
    <property type="project" value="InterPro"/>
</dbReference>
<dbReference type="InterPro" id="IPR006102">
    <property type="entry name" value="Ig-like_GH2"/>
</dbReference>
<keyword evidence="2" id="KW-0378">Hydrolase</keyword>
<evidence type="ECO:0000259" key="4">
    <source>
        <dbReference type="PROSITE" id="PS50022"/>
    </source>
</evidence>
<dbReference type="InterPro" id="IPR036156">
    <property type="entry name" value="Beta-gal/glucu_dom_sf"/>
</dbReference>
<dbReference type="Pfam" id="PF00703">
    <property type="entry name" value="Glyco_hydro_2"/>
    <property type="match status" value="1"/>
</dbReference>
<gene>
    <name evidence="5" type="ORF">A8709_28255</name>
</gene>
<evidence type="ECO:0000256" key="3">
    <source>
        <dbReference type="ARBA" id="ARBA00023295"/>
    </source>
</evidence>
<reference evidence="6" key="1">
    <citation type="submission" date="2016-05" db="EMBL/GenBank/DDBJ databases">
        <title>Paenibacillus oryzae. sp. nov., isolated from the rice root.</title>
        <authorList>
            <person name="Zhang J."/>
            <person name="Zhang X."/>
        </authorList>
    </citation>
    <scope>NUCLEOTIDE SEQUENCE [LARGE SCALE GENOMIC DNA]</scope>
    <source>
        <strain evidence="6">KCTC13222</strain>
    </source>
</reference>
<dbReference type="OrthoDB" id="9801077at2"/>
<dbReference type="EMBL" id="LYPC01000027">
    <property type="protein sequence ID" value="OCT11767.1"/>
    <property type="molecule type" value="Genomic_DNA"/>
</dbReference>
<keyword evidence="6" id="KW-1185">Reference proteome</keyword>
<dbReference type="Proteomes" id="UP000093309">
    <property type="component" value="Unassembled WGS sequence"/>
</dbReference>
<dbReference type="STRING" id="512399.A8709_28255"/>
<evidence type="ECO:0000256" key="2">
    <source>
        <dbReference type="ARBA" id="ARBA00022801"/>
    </source>
</evidence>
<dbReference type="Gene3D" id="2.60.120.260">
    <property type="entry name" value="Galactose-binding domain-like"/>
    <property type="match status" value="3"/>
</dbReference>
<accession>A0A1C0ZUK5</accession>
<dbReference type="InterPro" id="IPR008979">
    <property type="entry name" value="Galactose-bd-like_sf"/>
</dbReference>
<name>A0A1C0ZUK5_9BACL</name>
<dbReference type="SUPFAM" id="SSF49785">
    <property type="entry name" value="Galactose-binding domain-like"/>
    <property type="match status" value="3"/>
</dbReference>
<dbReference type="Pfam" id="PF00754">
    <property type="entry name" value="F5_F8_type_C"/>
    <property type="match status" value="2"/>
</dbReference>
<proteinExistence type="inferred from homology"/>
<comment type="caution">
    <text evidence="5">The sequence shown here is derived from an EMBL/GenBank/DDBJ whole genome shotgun (WGS) entry which is preliminary data.</text>
</comment>
<dbReference type="SUPFAM" id="SSF51445">
    <property type="entry name" value="(Trans)glycosidases"/>
    <property type="match status" value="1"/>
</dbReference>
<dbReference type="InterPro" id="IPR000421">
    <property type="entry name" value="FA58C"/>
</dbReference>
<dbReference type="InterPro" id="IPR006103">
    <property type="entry name" value="Glyco_hydro_2_cat"/>
</dbReference>